<protein>
    <submittedName>
        <fullName evidence="1">Uncharacterized protein</fullName>
    </submittedName>
</protein>
<gene>
    <name evidence="1" type="ORF">HYC85_004123</name>
</gene>
<comment type="caution">
    <text evidence="1">The sequence shown here is derived from an EMBL/GenBank/DDBJ whole genome shotgun (WGS) entry which is preliminary data.</text>
</comment>
<dbReference type="Proteomes" id="UP000593564">
    <property type="component" value="Unassembled WGS sequence"/>
</dbReference>
<dbReference type="AlphaFoldDB" id="A0A7J7HY97"/>
<keyword evidence="2" id="KW-1185">Reference proteome</keyword>
<reference evidence="2" key="1">
    <citation type="journal article" date="2020" name="Nat. Commun.">
        <title>Genome assembly of wild tea tree DASZ reveals pedigree and selection history of tea varieties.</title>
        <authorList>
            <person name="Zhang W."/>
            <person name="Zhang Y."/>
            <person name="Qiu H."/>
            <person name="Guo Y."/>
            <person name="Wan H."/>
            <person name="Zhang X."/>
            <person name="Scossa F."/>
            <person name="Alseekh S."/>
            <person name="Zhang Q."/>
            <person name="Wang P."/>
            <person name="Xu L."/>
            <person name="Schmidt M.H."/>
            <person name="Jia X."/>
            <person name="Li D."/>
            <person name="Zhu A."/>
            <person name="Guo F."/>
            <person name="Chen W."/>
            <person name="Ni D."/>
            <person name="Usadel B."/>
            <person name="Fernie A.R."/>
            <person name="Wen W."/>
        </authorList>
    </citation>
    <scope>NUCLEOTIDE SEQUENCE [LARGE SCALE GENOMIC DNA]</scope>
    <source>
        <strain evidence="2">cv. G240</strain>
    </source>
</reference>
<name>A0A7J7HY97_CAMSI</name>
<evidence type="ECO:0000313" key="2">
    <source>
        <dbReference type="Proteomes" id="UP000593564"/>
    </source>
</evidence>
<accession>A0A7J7HY97</accession>
<sequence>MRKRTRLGNGRGTCWNICSVTLATTIVYISNSSVIIATNIISLSLSTSLFQSDAICALPFTWSCKKHTKTISN</sequence>
<dbReference type="EMBL" id="JACBKZ010000002">
    <property type="protein sequence ID" value="KAF5956898.1"/>
    <property type="molecule type" value="Genomic_DNA"/>
</dbReference>
<organism evidence="1 2">
    <name type="scientific">Camellia sinensis</name>
    <name type="common">Tea plant</name>
    <name type="synonym">Thea sinensis</name>
    <dbReference type="NCBI Taxonomy" id="4442"/>
    <lineage>
        <taxon>Eukaryota</taxon>
        <taxon>Viridiplantae</taxon>
        <taxon>Streptophyta</taxon>
        <taxon>Embryophyta</taxon>
        <taxon>Tracheophyta</taxon>
        <taxon>Spermatophyta</taxon>
        <taxon>Magnoliopsida</taxon>
        <taxon>eudicotyledons</taxon>
        <taxon>Gunneridae</taxon>
        <taxon>Pentapetalae</taxon>
        <taxon>asterids</taxon>
        <taxon>Ericales</taxon>
        <taxon>Theaceae</taxon>
        <taxon>Camellia</taxon>
    </lineage>
</organism>
<evidence type="ECO:0000313" key="1">
    <source>
        <dbReference type="EMBL" id="KAF5956898.1"/>
    </source>
</evidence>
<reference evidence="1 2" key="2">
    <citation type="submission" date="2020-07" db="EMBL/GenBank/DDBJ databases">
        <title>Genome assembly of wild tea tree DASZ reveals pedigree and selection history of tea varieties.</title>
        <authorList>
            <person name="Zhang W."/>
        </authorList>
    </citation>
    <scope>NUCLEOTIDE SEQUENCE [LARGE SCALE GENOMIC DNA]</scope>
    <source>
        <strain evidence="2">cv. G240</strain>
        <tissue evidence="1">Leaf</tissue>
    </source>
</reference>
<proteinExistence type="predicted"/>